<gene>
    <name evidence="2" type="ordered locus">SM11_chr0954</name>
</gene>
<dbReference type="Proteomes" id="UP000009045">
    <property type="component" value="Chromosome"/>
</dbReference>
<evidence type="ECO:0000313" key="2">
    <source>
        <dbReference type="EMBL" id="AEH78231.1"/>
    </source>
</evidence>
<sequence>MHGTLTDPARLREQFLAEDPEGFDSGSRSGKRRSVVE</sequence>
<name>F7X2L9_SINMM</name>
<evidence type="ECO:0000256" key="1">
    <source>
        <dbReference type="SAM" id="MobiDB-lite"/>
    </source>
</evidence>
<dbReference type="EMBL" id="CP001830">
    <property type="protein sequence ID" value="AEH78231.1"/>
    <property type="molecule type" value="Genomic_DNA"/>
</dbReference>
<dbReference type="KEGG" id="smx:SM11_chr0954"/>
<evidence type="ECO:0000313" key="3">
    <source>
        <dbReference type="Proteomes" id="UP000009045"/>
    </source>
</evidence>
<feature type="region of interest" description="Disordered" evidence="1">
    <location>
        <begin position="1"/>
        <end position="37"/>
    </location>
</feature>
<protein>
    <submittedName>
        <fullName evidence="2">Uncharacterized protein</fullName>
    </submittedName>
</protein>
<accession>F7X2L9</accession>
<organism evidence="2 3">
    <name type="scientific">Sinorhizobium meliloti (strain SM11)</name>
    <dbReference type="NCBI Taxonomy" id="707241"/>
    <lineage>
        <taxon>Bacteria</taxon>
        <taxon>Pseudomonadati</taxon>
        <taxon>Pseudomonadota</taxon>
        <taxon>Alphaproteobacteria</taxon>
        <taxon>Hyphomicrobiales</taxon>
        <taxon>Rhizobiaceae</taxon>
        <taxon>Sinorhizobium/Ensifer group</taxon>
        <taxon>Sinorhizobium</taxon>
    </lineage>
</organism>
<dbReference type="HOGENOM" id="CLU_3348705_0_0_5"/>
<reference evidence="2 3" key="1">
    <citation type="journal article" date="2011" name="J. Biotechnol.">
        <title>The complete genome sequence of the dominant Sinorhizobium meliloti field isolate SM11 extends the S. meliloti pan-genome.</title>
        <authorList>
            <person name="Schneiker-Bekel S."/>
            <person name="Wibberg D."/>
            <person name="Bekel T."/>
            <person name="Blom J."/>
            <person name="Linke B."/>
            <person name="Neuweger H."/>
            <person name="Stiens M."/>
            <person name="Vorholter F.J."/>
            <person name="Weidner S."/>
            <person name="Goesmann A."/>
            <person name="Puhler A."/>
            <person name="Schluter A."/>
        </authorList>
    </citation>
    <scope>NUCLEOTIDE SEQUENCE [LARGE SCALE GENOMIC DNA]</scope>
    <source>
        <strain evidence="2 3">SM11</strain>
    </source>
</reference>
<proteinExistence type="predicted"/>
<dbReference type="AlphaFoldDB" id="F7X2L9"/>